<dbReference type="PANTHER" id="PTHR46401">
    <property type="entry name" value="GLYCOSYLTRANSFERASE WBBK-RELATED"/>
    <property type="match status" value="1"/>
</dbReference>
<dbReference type="FunFam" id="3.40.50.2000:FF:000119">
    <property type="entry name" value="Glycosyl transferase group 1"/>
    <property type="match status" value="1"/>
</dbReference>
<dbReference type="Proteomes" id="UP000034107">
    <property type="component" value="Unassembled WGS sequence"/>
</dbReference>
<dbReference type="GO" id="GO:0009103">
    <property type="term" value="P:lipopolysaccharide biosynthetic process"/>
    <property type="evidence" value="ECO:0007669"/>
    <property type="project" value="TreeGrafter"/>
</dbReference>
<dbReference type="InterPro" id="IPR001296">
    <property type="entry name" value="Glyco_trans_1"/>
</dbReference>
<reference evidence="4 5" key="1">
    <citation type="journal article" date="2015" name="Nature">
        <title>rRNA introns, odd ribosomes, and small enigmatic genomes across a large radiation of phyla.</title>
        <authorList>
            <person name="Brown C.T."/>
            <person name="Hug L.A."/>
            <person name="Thomas B.C."/>
            <person name="Sharon I."/>
            <person name="Castelle C.J."/>
            <person name="Singh A."/>
            <person name="Wilkins M.J."/>
            <person name="Williams K.H."/>
            <person name="Banfield J.F."/>
        </authorList>
    </citation>
    <scope>NUCLEOTIDE SEQUENCE [LARGE SCALE GENOMIC DNA]</scope>
</reference>
<protein>
    <submittedName>
        <fullName evidence="4">Glycosyl transferase group 1</fullName>
    </submittedName>
</protein>
<dbReference type="AlphaFoldDB" id="A0A0G1NPD1"/>
<dbReference type="Gene3D" id="3.40.50.2000">
    <property type="entry name" value="Glycogen Phosphorylase B"/>
    <property type="match status" value="2"/>
</dbReference>
<dbReference type="Pfam" id="PF13439">
    <property type="entry name" value="Glyco_transf_4"/>
    <property type="match status" value="1"/>
</dbReference>
<evidence type="ECO:0000259" key="3">
    <source>
        <dbReference type="Pfam" id="PF13439"/>
    </source>
</evidence>
<evidence type="ECO:0000313" key="5">
    <source>
        <dbReference type="Proteomes" id="UP000034107"/>
    </source>
</evidence>
<evidence type="ECO:0000256" key="1">
    <source>
        <dbReference type="ARBA" id="ARBA00022679"/>
    </source>
</evidence>
<dbReference type="EMBL" id="LCLS01000001">
    <property type="protein sequence ID" value="KKU22534.1"/>
    <property type="molecule type" value="Genomic_DNA"/>
</dbReference>
<sequence length="374" mass="42283">MTIGIDIRPLAGLRTGIQEYTDRLLAHMIPLAPEIEFKLFYSSFKSPAPERPYMNLPNVRVYDFRIPNNLLFFCANIWGYPCLDDMLGGVDVFFSPHFFLAPLSPAGRRITTFHDLSYLRFPEFFTWRKRLWHNVEMNPERQAKLSDKIIAVSESTRDDLVEFYNIDPQNISVVHSGVNVSKPDAESVLKFKKNKGLSERYALYVGTIEPRKNLQGLVQAFNILKERDGHQDVELIIIGKRGWRYEDIFQDIANSPYASAIRYQGHLTEDLSLYYSAASVCICPSFFEGFGFPVLEAMACGTPVIASANSSLPEVAGSAALLIDPYNISDLAEAIRIVLSDKAISARMSEEGIKRAKKFDWDTAAQKTLEILTT</sequence>
<comment type="caution">
    <text evidence="4">The sequence shown here is derived from an EMBL/GenBank/DDBJ whole genome shotgun (WGS) entry which is preliminary data.</text>
</comment>
<gene>
    <name evidence="4" type="ORF">UX31_C0001G0052</name>
</gene>
<name>A0A0G1NPD1_9BACT</name>
<dbReference type="CDD" id="cd03809">
    <property type="entry name" value="GT4_MtfB-like"/>
    <property type="match status" value="1"/>
</dbReference>
<feature type="domain" description="Glycosyl transferase family 1" evidence="2">
    <location>
        <begin position="190"/>
        <end position="355"/>
    </location>
</feature>
<evidence type="ECO:0000259" key="2">
    <source>
        <dbReference type="Pfam" id="PF00534"/>
    </source>
</evidence>
<keyword evidence="1 4" id="KW-0808">Transferase</keyword>
<evidence type="ECO:0000313" key="4">
    <source>
        <dbReference type="EMBL" id="KKU22534.1"/>
    </source>
</evidence>
<dbReference type="PANTHER" id="PTHR46401:SF2">
    <property type="entry name" value="GLYCOSYLTRANSFERASE WBBK-RELATED"/>
    <property type="match status" value="1"/>
</dbReference>
<dbReference type="GO" id="GO:0016757">
    <property type="term" value="F:glycosyltransferase activity"/>
    <property type="evidence" value="ECO:0007669"/>
    <property type="project" value="InterPro"/>
</dbReference>
<feature type="domain" description="Glycosyltransferase subfamily 4-like N-terminal" evidence="3">
    <location>
        <begin position="35"/>
        <end position="181"/>
    </location>
</feature>
<dbReference type="InterPro" id="IPR028098">
    <property type="entry name" value="Glyco_trans_4-like_N"/>
</dbReference>
<dbReference type="SUPFAM" id="SSF53756">
    <property type="entry name" value="UDP-Glycosyltransferase/glycogen phosphorylase"/>
    <property type="match status" value="1"/>
</dbReference>
<organism evidence="4 5">
    <name type="scientific">Candidatus Nomurabacteria bacterium GW2011_GWA1_46_11</name>
    <dbReference type="NCBI Taxonomy" id="1618732"/>
    <lineage>
        <taxon>Bacteria</taxon>
        <taxon>Candidatus Nomuraibacteriota</taxon>
    </lineage>
</organism>
<dbReference type="Pfam" id="PF00534">
    <property type="entry name" value="Glycos_transf_1"/>
    <property type="match status" value="1"/>
</dbReference>
<accession>A0A0G1NPD1</accession>
<proteinExistence type="predicted"/>